<evidence type="ECO:0000313" key="2">
    <source>
        <dbReference type="EMBL" id="CAK6436486.1"/>
    </source>
</evidence>
<accession>A0ABN9ZDT6</accession>
<sequence length="99" mass="11311">MQGCNPFYTWAVFHLYIQVPSIWTYVNLDIFFSLFPISISTLGLFFLLPIRFLVKSHGRLRSSHQVSRCRCIIQLAPAATDPAAPGKKLKCTNVYSWVC</sequence>
<keyword evidence="1" id="KW-0472">Membrane</keyword>
<keyword evidence="1" id="KW-1133">Transmembrane helix</keyword>
<keyword evidence="1" id="KW-0812">Transmembrane</keyword>
<evidence type="ECO:0000256" key="1">
    <source>
        <dbReference type="SAM" id="Phobius"/>
    </source>
</evidence>
<protein>
    <submittedName>
        <fullName evidence="2">Uncharacterized protein</fullName>
    </submittedName>
</protein>
<feature type="transmembrane region" description="Helical" evidence="1">
    <location>
        <begin position="7"/>
        <end position="26"/>
    </location>
</feature>
<dbReference type="EMBL" id="OY882871">
    <property type="protein sequence ID" value="CAK6436486.1"/>
    <property type="molecule type" value="Genomic_DNA"/>
</dbReference>
<name>A0ABN9ZDT6_PIPNA</name>
<evidence type="ECO:0000313" key="3">
    <source>
        <dbReference type="Proteomes" id="UP001314169"/>
    </source>
</evidence>
<organism evidence="2 3">
    <name type="scientific">Pipistrellus nathusii</name>
    <name type="common">Nathusius' pipistrelle</name>
    <dbReference type="NCBI Taxonomy" id="59473"/>
    <lineage>
        <taxon>Eukaryota</taxon>
        <taxon>Metazoa</taxon>
        <taxon>Chordata</taxon>
        <taxon>Craniata</taxon>
        <taxon>Vertebrata</taxon>
        <taxon>Euteleostomi</taxon>
        <taxon>Mammalia</taxon>
        <taxon>Eutheria</taxon>
        <taxon>Laurasiatheria</taxon>
        <taxon>Chiroptera</taxon>
        <taxon>Yangochiroptera</taxon>
        <taxon>Vespertilionidae</taxon>
        <taxon>Pipistrellus</taxon>
    </lineage>
</organism>
<reference evidence="2" key="1">
    <citation type="submission" date="2023-12" db="EMBL/GenBank/DDBJ databases">
        <authorList>
            <person name="Brown T."/>
        </authorList>
    </citation>
    <scope>NUCLEOTIDE SEQUENCE</scope>
</reference>
<gene>
    <name evidence="2" type="ORF">MPIPNATIZW_LOCUS4792</name>
</gene>
<keyword evidence="3" id="KW-1185">Reference proteome</keyword>
<dbReference type="Proteomes" id="UP001314169">
    <property type="component" value="Chromosome 14"/>
</dbReference>
<proteinExistence type="predicted"/>
<feature type="transmembrane region" description="Helical" evidence="1">
    <location>
        <begin position="32"/>
        <end position="54"/>
    </location>
</feature>